<dbReference type="GO" id="GO:0030833">
    <property type="term" value="P:regulation of actin filament polymerization"/>
    <property type="evidence" value="ECO:0007669"/>
    <property type="project" value="UniProtKB-ARBA"/>
</dbReference>
<evidence type="ECO:0000256" key="4">
    <source>
        <dbReference type="ARBA" id="ARBA00067845"/>
    </source>
</evidence>
<dbReference type="InterPro" id="IPR036322">
    <property type="entry name" value="WD40_repeat_dom_sf"/>
</dbReference>
<dbReference type="InterPro" id="IPR019775">
    <property type="entry name" value="WD40_repeat_CS"/>
</dbReference>
<evidence type="ECO:0000256" key="3">
    <source>
        <dbReference type="ARBA" id="ARBA00038366"/>
    </source>
</evidence>
<dbReference type="EMBL" id="CAEY01000037">
    <property type="status" value="NOT_ANNOTATED_CDS"/>
    <property type="molecule type" value="Genomic_DNA"/>
</dbReference>
<dbReference type="GO" id="GO:0051015">
    <property type="term" value="F:actin filament binding"/>
    <property type="evidence" value="ECO:0007669"/>
    <property type="project" value="TreeGrafter"/>
</dbReference>
<dbReference type="GO" id="GO:0040011">
    <property type="term" value="P:locomotion"/>
    <property type="evidence" value="ECO:0007669"/>
    <property type="project" value="TreeGrafter"/>
</dbReference>
<dbReference type="InterPro" id="IPR015943">
    <property type="entry name" value="WD40/YVTN_repeat-like_dom_sf"/>
</dbReference>
<dbReference type="FunFam" id="2.130.10.10:FF:000167">
    <property type="entry name" value="Actin-interacting protein 1"/>
    <property type="match status" value="1"/>
</dbReference>
<sequence>MMEIEVQTNIYGNPCKPDIIGSGQFQKEIVLQPPFDTLNAAIDVNDQSFKEDVHIKLPCQPKSISFLAKNQDKAVIAAYSSITVVNLKQNKVEQNFPVSFEPTSVSVHPSENHLAVGGQKDHKVHVYTYTEGCDSITPKIELDHRDCIADVVYSPDGQYLAVADANRKVVLYKTPNYELAHNVEWGFHTARVNCLAWSPDSIHLASGSLDTGLIVWDVSKPHNHIALKKAHPQSQITRIIWLDANRIITTGQDSNVKLPSSANQFSALRAHLATSVRCFSTLSWVIFSGRVIDLRQVLIISAFCFFSASLGSSCGHFPQLMVGGRCGPATGVGASSSLSDEPS</sequence>
<dbReference type="EnsemblMetazoa" id="tetur10g03790.1">
    <property type="protein sequence ID" value="tetur10g03790.1"/>
    <property type="gene ID" value="tetur10g03790"/>
</dbReference>
<proteinExistence type="inferred from homology"/>
<comment type="similarity">
    <text evidence="3">Belongs to the WD repeat AIP1 family.</text>
</comment>
<evidence type="ECO:0000313" key="7">
    <source>
        <dbReference type="Proteomes" id="UP000015104"/>
    </source>
</evidence>
<evidence type="ECO:0000256" key="1">
    <source>
        <dbReference type="ARBA" id="ARBA00022574"/>
    </source>
</evidence>
<dbReference type="GO" id="GO:0030042">
    <property type="term" value="P:actin filament depolymerization"/>
    <property type="evidence" value="ECO:0007669"/>
    <property type="project" value="TreeGrafter"/>
</dbReference>
<dbReference type="Gene3D" id="2.130.10.10">
    <property type="entry name" value="YVTN repeat-like/Quinoprotein amine dehydrogenase"/>
    <property type="match status" value="1"/>
</dbReference>
<keyword evidence="2" id="KW-0677">Repeat</keyword>
<protein>
    <recommendedName>
        <fullName evidence="4">Actin-interacting protein 1</fullName>
    </recommendedName>
</protein>
<accession>T1KFN6</accession>
<dbReference type="SUPFAM" id="SSF50978">
    <property type="entry name" value="WD40 repeat-like"/>
    <property type="match status" value="1"/>
</dbReference>
<dbReference type="Proteomes" id="UP000015104">
    <property type="component" value="Unassembled WGS sequence"/>
</dbReference>
<dbReference type="HOGENOM" id="CLU_809691_0_0_1"/>
<evidence type="ECO:0000256" key="5">
    <source>
        <dbReference type="PROSITE-ProRule" id="PRU00221"/>
    </source>
</evidence>
<feature type="repeat" description="WD" evidence="5">
    <location>
        <begin position="188"/>
        <end position="219"/>
    </location>
</feature>
<dbReference type="Pfam" id="PF00400">
    <property type="entry name" value="WD40"/>
    <property type="match status" value="2"/>
</dbReference>
<dbReference type="eggNOG" id="KOG0318">
    <property type="taxonomic scope" value="Eukaryota"/>
</dbReference>
<reference evidence="6" key="2">
    <citation type="submission" date="2015-06" db="UniProtKB">
        <authorList>
            <consortium name="EnsemblMetazoa"/>
        </authorList>
    </citation>
    <scope>IDENTIFICATION</scope>
</reference>
<reference evidence="7" key="1">
    <citation type="submission" date="2011-08" db="EMBL/GenBank/DDBJ databases">
        <authorList>
            <person name="Rombauts S."/>
        </authorList>
    </citation>
    <scope>NUCLEOTIDE SEQUENCE</scope>
    <source>
        <strain evidence="7">London</strain>
    </source>
</reference>
<dbReference type="GO" id="GO:0045214">
    <property type="term" value="P:sarcomere organization"/>
    <property type="evidence" value="ECO:0007669"/>
    <property type="project" value="TreeGrafter"/>
</dbReference>
<dbReference type="PANTHER" id="PTHR19856:SF0">
    <property type="entry name" value="WD REPEAT-CONTAINING PROTEIN 1"/>
    <property type="match status" value="1"/>
</dbReference>
<dbReference type="PANTHER" id="PTHR19856">
    <property type="entry name" value="WD-REPEATCONTAINING PROTEIN WDR1"/>
    <property type="match status" value="1"/>
</dbReference>
<dbReference type="GO" id="GO:0030834">
    <property type="term" value="P:regulation of actin filament depolymerization"/>
    <property type="evidence" value="ECO:0007669"/>
    <property type="project" value="UniProtKB-ARBA"/>
</dbReference>
<dbReference type="STRING" id="32264.T1KFN6"/>
<dbReference type="GO" id="GO:0030864">
    <property type="term" value="C:cortical actin cytoskeleton"/>
    <property type="evidence" value="ECO:0007669"/>
    <property type="project" value="TreeGrafter"/>
</dbReference>
<keyword evidence="1 5" id="KW-0853">WD repeat</keyword>
<dbReference type="AlphaFoldDB" id="T1KFN6"/>
<dbReference type="PROSITE" id="PS00678">
    <property type="entry name" value="WD_REPEATS_1"/>
    <property type="match status" value="1"/>
</dbReference>
<evidence type="ECO:0000313" key="6">
    <source>
        <dbReference type="EnsemblMetazoa" id="tetur10g03790.1"/>
    </source>
</evidence>
<dbReference type="SMART" id="SM00320">
    <property type="entry name" value="WD40"/>
    <property type="match status" value="4"/>
</dbReference>
<dbReference type="InterPro" id="IPR001680">
    <property type="entry name" value="WD40_rpt"/>
</dbReference>
<keyword evidence="7" id="KW-1185">Reference proteome</keyword>
<organism evidence="6 7">
    <name type="scientific">Tetranychus urticae</name>
    <name type="common">Two-spotted spider mite</name>
    <dbReference type="NCBI Taxonomy" id="32264"/>
    <lineage>
        <taxon>Eukaryota</taxon>
        <taxon>Metazoa</taxon>
        <taxon>Ecdysozoa</taxon>
        <taxon>Arthropoda</taxon>
        <taxon>Chelicerata</taxon>
        <taxon>Arachnida</taxon>
        <taxon>Acari</taxon>
        <taxon>Acariformes</taxon>
        <taxon>Trombidiformes</taxon>
        <taxon>Prostigmata</taxon>
        <taxon>Eleutherengona</taxon>
        <taxon>Raphignathae</taxon>
        <taxon>Tetranychoidea</taxon>
        <taxon>Tetranychidae</taxon>
        <taxon>Tetranychus</taxon>
    </lineage>
</organism>
<name>T1KFN6_TETUR</name>
<dbReference type="PROSITE" id="PS50294">
    <property type="entry name" value="WD_REPEATS_REGION"/>
    <property type="match status" value="1"/>
</dbReference>
<dbReference type="PROSITE" id="PS50082">
    <property type="entry name" value="WD_REPEATS_2"/>
    <property type="match status" value="1"/>
</dbReference>
<evidence type="ECO:0000256" key="2">
    <source>
        <dbReference type="ARBA" id="ARBA00022737"/>
    </source>
</evidence>